<dbReference type="AlphaFoldDB" id="A0AAV9UMS3"/>
<protein>
    <recommendedName>
        <fullName evidence="2">MACPF-like domain-containing protein</fullName>
    </recommendedName>
</protein>
<evidence type="ECO:0000259" key="2">
    <source>
        <dbReference type="Pfam" id="PF22693"/>
    </source>
</evidence>
<evidence type="ECO:0000313" key="3">
    <source>
        <dbReference type="EMBL" id="KAK6344304.1"/>
    </source>
</evidence>
<keyword evidence="4" id="KW-1185">Reference proteome</keyword>
<sequence>MPTGAKGSGPDPDVPGHDEASQGDEGGRTGGDAPSDATIDRLRVIPIVYIKLVSKVSAMPKSNLPLSTLQNELKSLLGPEKTVKKMNMRELQLDNLYALEGKWAASQSSKVYSEAADLSAPQWENILFNNRILHGYNFHFGSGNLAKAPKRGFLEAFAIRDPNQGTQEESIPPSSAPKTKYLDVMPGIPPFYVHDDSTVTITEVQHKFQVTMAKEGFSSHAVEINGSAGSFGKSLPVGSIAGSWAKEKADEQTFNTGGKTHSLHVAYNFPRVVLELNPEALILSDQCKEDIDKVRTESDVKSFYQRYGEAFPTKVTLGGYLHSTRRVSEREHSHMGSLKEEIRLAAGLSFSSPNVSFGMNYAHRDSNTTQAGTALAQQYARLTWEARGGDTVLCSDPPTWASTVKDYRYWRIMEQEYTVSMHDMIEAIDPHLAGKLKYLGSESESAEGRKDRLRRITEAISSQSSARLSRIKNEYSQLGNTEFNEWIKRENKKQLEIHQGGKWEDLSRDQKIYYGLFLEEVKNQPNR</sequence>
<reference evidence="3 4" key="1">
    <citation type="submission" date="2019-10" db="EMBL/GenBank/DDBJ databases">
        <authorList>
            <person name="Palmer J.M."/>
        </authorList>
    </citation>
    <scope>NUCLEOTIDE SEQUENCE [LARGE SCALE GENOMIC DNA]</scope>
    <source>
        <strain evidence="3 4">TWF696</strain>
    </source>
</reference>
<evidence type="ECO:0000256" key="1">
    <source>
        <dbReference type="SAM" id="MobiDB-lite"/>
    </source>
</evidence>
<gene>
    <name evidence="3" type="ORF">TWF696_007944</name>
</gene>
<comment type="caution">
    <text evidence="3">The sequence shown here is derived from an EMBL/GenBank/DDBJ whole genome shotgun (WGS) entry which is preliminary data.</text>
</comment>
<dbReference type="InterPro" id="IPR054586">
    <property type="entry name" value="MACPF_1_fungal"/>
</dbReference>
<feature type="region of interest" description="Disordered" evidence="1">
    <location>
        <begin position="1"/>
        <end position="36"/>
    </location>
</feature>
<evidence type="ECO:0000313" key="4">
    <source>
        <dbReference type="Proteomes" id="UP001375240"/>
    </source>
</evidence>
<feature type="domain" description="MACPF-like" evidence="2">
    <location>
        <begin position="258"/>
        <end position="432"/>
    </location>
</feature>
<dbReference type="Proteomes" id="UP001375240">
    <property type="component" value="Unassembled WGS sequence"/>
</dbReference>
<organism evidence="3 4">
    <name type="scientific">Orbilia brochopaga</name>
    <dbReference type="NCBI Taxonomy" id="3140254"/>
    <lineage>
        <taxon>Eukaryota</taxon>
        <taxon>Fungi</taxon>
        <taxon>Dikarya</taxon>
        <taxon>Ascomycota</taxon>
        <taxon>Pezizomycotina</taxon>
        <taxon>Orbiliomycetes</taxon>
        <taxon>Orbiliales</taxon>
        <taxon>Orbiliaceae</taxon>
        <taxon>Orbilia</taxon>
    </lineage>
</organism>
<dbReference type="Pfam" id="PF22693">
    <property type="entry name" value="MACPF_1"/>
    <property type="match status" value="1"/>
</dbReference>
<accession>A0AAV9UMS3</accession>
<dbReference type="EMBL" id="JAVHNQ010000006">
    <property type="protein sequence ID" value="KAK6344304.1"/>
    <property type="molecule type" value="Genomic_DNA"/>
</dbReference>
<name>A0AAV9UMS3_9PEZI</name>
<proteinExistence type="predicted"/>